<dbReference type="PANTHER" id="PTHR13610:SF9">
    <property type="entry name" value="FI06469P"/>
    <property type="match status" value="1"/>
</dbReference>
<dbReference type="GO" id="GO:0008168">
    <property type="term" value="F:methyltransferase activity"/>
    <property type="evidence" value="ECO:0007669"/>
    <property type="project" value="UniProtKB-KW"/>
</dbReference>
<dbReference type="Gene3D" id="3.40.50.150">
    <property type="entry name" value="Vaccinia Virus protein VP39"/>
    <property type="match status" value="1"/>
</dbReference>
<evidence type="ECO:0000256" key="3">
    <source>
        <dbReference type="ARBA" id="ARBA00022679"/>
    </source>
</evidence>
<dbReference type="InterPro" id="IPR026170">
    <property type="entry name" value="FAM173A/B"/>
</dbReference>
<dbReference type="InterPro" id="IPR029063">
    <property type="entry name" value="SAM-dependent_MTases_sf"/>
</dbReference>
<protein>
    <submittedName>
        <fullName evidence="6">Protein methyltransferase</fullName>
    </submittedName>
</protein>
<evidence type="ECO:0000313" key="7">
    <source>
        <dbReference type="Proteomes" id="UP001363151"/>
    </source>
</evidence>
<keyword evidence="7" id="KW-1185">Reference proteome</keyword>
<dbReference type="EMBL" id="JBBJCI010000039">
    <property type="protein sequence ID" value="KAK7249944.1"/>
    <property type="molecule type" value="Genomic_DNA"/>
</dbReference>
<keyword evidence="2 6" id="KW-0489">Methyltransferase</keyword>
<accession>A0ABR1GAD9</accession>
<reference evidence="6 7" key="1">
    <citation type="submission" date="2024-03" db="EMBL/GenBank/DDBJ databases">
        <title>Aureococcus anophagefferens CCMP1851 and Kratosvirus quantuckense: Draft genome of a second virus-susceptible host strain in the model system.</title>
        <authorList>
            <person name="Chase E."/>
            <person name="Truchon A.R."/>
            <person name="Schepens W."/>
            <person name="Wilhelm S.W."/>
        </authorList>
    </citation>
    <scope>NUCLEOTIDE SEQUENCE [LARGE SCALE GENOMIC DNA]</scope>
    <source>
        <strain evidence="6 7">CCMP1851</strain>
    </source>
</reference>
<keyword evidence="3" id="KW-0808">Transferase</keyword>
<evidence type="ECO:0000256" key="4">
    <source>
        <dbReference type="ARBA" id="ARBA00022691"/>
    </source>
</evidence>
<keyword evidence="5" id="KW-0812">Transmembrane</keyword>
<comment type="similarity">
    <text evidence="1">Belongs to the ANT/ATPSC lysine N-methyltransferase family.</text>
</comment>
<keyword evidence="5" id="KW-0472">Membrane</keyword>
<dbReference type="Proteomes" id="UP001363151">
    <property type="component" value="Unassembled WGS sequence"/>
</dbReference>
<dbReference type="GO" id="GO:0032259">
    <property type="term" value="P:methylation"/>
    <property type="evidence" value="ECO:0007669"/>
    <property type="project" value="UniProtKB-KW"/>
</dbReference>
<proteinExistence type="inferred from homology"/>
<feature type="transmembrane region" description="Helical" evidence="5">
    <location>
        <begin position="28"/>
        <end position="48"/>
    </location>
</feature>
<evidence type="ECO:0000256" key="5">
    <source>
        <dbReference type="SAM" id="Phobius"/>
    </source>
</evidence>
<evidence type="ECO:0000313" key="6">
    <source>
        <dbReference type="EMBL" id="KAK7249944.1"/>
    </source>
</evidence>
<dbReference type="PANTHER" id="PTHR13610">
    <property type="entry name" value="METHYLTRANSFERASE DOMAIN-CONTAINING PROTEIN"/>
    <property type="match status" value="1"/>
</dbReference>
<evidence type="ECO:0000256" key="2">
    <source>
        <dbReference type="ARBA" id="ARBA00022603"/>
    </source>
</evidence>
<sequence>MASASSDPAPPASGASADADASGAGSSFLVVGGLGVAALHAVALPFLLPALRKHCLPYVAANAEQMELLTAAARRRNLRRVVDLGSGDGVVCVELSRRLGIVTVGHELNPWLVWYSRLRARAAGVHHLCTFHRGDMFDADLTGADGVALFVVPAMMADLEAKFARDLDVDAVVLAARFPLATWAEFDHDEHAVRSRGYNVNQLWTYGLDPAARALRGQGKP</sequence>
<keyword evidence="5" id="KW-1133">Transmembrane helix</keyword>
<keyword evidence="4" id="KW-0949">S-adenosyl-L-methionine</keyword>
<evidence type="ECO:0000256" key="1">
    <source>
        <dbReference type="ARBA" id="ARBA00010633"/>
    </source>
</evidence>
<dbReference type="SUPFAM" id="SSF53335">
    <property type="entry name" value="S-adenosyl-L-methionine-dependent methyltransferases"/>
    <property type="match status" value="1"/>
</dbReference>
<organism evidence="6 7">
    <name type="scientific">Aureococcus anophagefferens</name>
    <name type="common">Harmful bloom alga</name>
    <dbReference type="NCBI Taxonomy" id="44056"/>
    <lineage>
        <taxon>Eukaryota</taxon>
        <taxon>Sar</taxon>
        <taxon>Stramenopiles</taxon>
        <taxon>Ochrophyta</taxon>
        <taxon>Pelagophyceae</taxon>
        <taxon>Pelagomonadales</taxon>
        <taxon>Pelagomonadaceae</taxon>
        <taxon>Aureococcus</taxon>
    </lineage>
</organism>
<name>A0ABR1GAD9_AURAN</name>
<comment type="caution">
    <text evidence="6">The sequence shown here is derived from an EMBL/GenBank/DDBJ whole genome shotgun (WGS) entry which is preliminary data.</text>
</comment>
<gene>
    <name evidence="6" type="primary">FAM173B</name>
    <name evidence="6" type="ORF">SO694_00005535</name>
</gene>